<accession>A0A645JEP8</accession>
<dbReference type="AlphaFoldDB" id="A0A645JEP8"/>
<name>A0A645JEP8_9ZZZZ</name>
<proteinExistence type="predicted"/>
<sequence length="81" mass="8937">MPRDAAPLAGEAHRGADCHNNVVFSVGGHHHRRIAGFINGLGIYPEIFRPSGATLFYVIEIVFHPRYLVPSLAKNSLINFL</sequence>
<reference evidence="1" key="1">
    <citation type="submission" date="2019-08" db="EMBL/GenBank/DDBJ databases">
        <authorList>
            <person name="Kucharzyk K."/>
            <person name="Murdoch R.W."/>
            <person name="Higgins S."/>
            <person name="Loffler F."/>
        </authorList>
    </citation>
    <scope>NUCLEOTIDE SEQUENCE</scope>
</reference>
<dbReference type="EMBL" id="VSSQ01139266">
    <property type="protein sequence ID" value="MPN61946.1"/>
    <property type="molecule type" value="Genomic_DNA"/>
</dbReference>
<gene>
    <name evidence="1" type="ORF">SDC9_209692</name>
</gene>
<organism evidence="1">
    <name type="scientific">bioreactor metagenome</name>
    <dbReference type="NCBI Taxonomy" id="1076179"/>
    <lineage>
        <taxon>unclassified sequences</taxon>
        <taxon>metagenomes</taxon>
        <taxon>ecological metagenomes</taxon>
    </lineage>
</organism>
<protein>
    <submittedName>
        <fullName evidence="1">Uncharacterized protein</fullName>
    </submittedName>
</protein>
<evidence type="ECO:0000313" key="1">
    <source>
        <dbReference type="EMBL" id="MPN61946.1"/>
    </source>
</evidence>
<comment type="caution">
    <text evidence="1">The sequence shown here is derived from an EMBL/GenBank/DDBJ whole genome shotgun (WGS) entry which is preliminary data.</text>
</comment>